<dbReference type="STRING" id="870435.A0A0C3NH48"/>
<dbReference type="GO" id="GO:0005634">
    <property type="term" value="C:nucleus"/>
    <property type="evidence" value="ECO:0007669"/>
    <property type="project" value="TreeGrafter"/>
</dbReference>
<reference evidence="5 6" key="1">
    <citation type="submission" date="2014-04" db="EMBL/GenBank/DDBJ databases">
        <authorList>
            <consortium name="DOE Joint Genome Institute"/>
            <person name="Kuo A."/>
            <person name="Kohler A."/>
            <person name="Costa M.D."/>
            <person name="Nagy L.G."/>
            <person name="Floudas D."/>
            <person name="Copeland A."/>
            <person name="Barry K.W."/>
            <person name="Cichocki N."/>
            <person name="Veneault-Fourrey C."/>
            <person name="LaButti K."/>
            <person name="Lindquist E.A."/>
            <person name="Lipzen A."/>
            <person name="Lundell T."/>
            <person name="Morin E."/>
            <person name="Murat C."/>
            <person name="Sun H."/>
            <person name="Tunlid A."/>
            <person name="Henrissat B."/>
            <person name="Grigoriev I.V."/>
            <person name="Hibbett D.S."/>
            <person name="Martin F."/>
            <person name="Nordberg H.P."/>
            <person name="Cantor M.N."/>
            <person name="Hua S.X."/>
        </authorList>
    </citation>
    <scope>NUCLEOTIDE SEQUENCE [LARGE SCALE GENOMIC DNA]</scope>
    <source>
        <strain evidence="5 6">Marx 270</strain>
    </source>
</reference>
<dbReference type="Proteomes" id="UP000054217">
    <property type="component" value="Unassembled WGS sequence"/>
</dbReference>
<dbReference type="Gene3D" id="1.20.920.10">
    <property type="entry name" value="Bromodomain-like"/>
    <property type="match status" value="1"/>
</dbReference>
<accession>A0A0C3NH48</accession>
<evidence type="ECO:0000256" key="1">
    <source>
        <dbReference type="ARBA" id="ARBA00023117"/>
    </source>
</evidence>
<dbReference type="InterPro" id="IPR001487">
    <property type="entry name" value="Bromodomain"/>
</dbReference>
<evidence type="ECO:0000256" key="3">
    <source>
        <dbReference type="SAM" id="MobiDB-lite"/>
    </source>
</evidence>
<feature type="domain" description="Bromo" evidence="4">
    <location>
        <begin position="90"/>
        <end position="160"/>
    </location>
</feature>
<dbReference type="PANTHER" id="PTHR22881:SF27">
    <property type="entry name" value="BROMODOMAIN CONTAINING 7_9"/>
    <property type="match status" value="1"/>
</dbReference>
<evidence type="ECO:0000256" key="2">
    <source>
        <dbReference type="PROSITE-ProRule" id="PRU00035"/>
    </source>
</evidence>
<name>A0A0C3NH48_PISTI</name>
<feature type="region of interest" description="Disordered" evidence="3">
    <location>
        <begin position="211"/>
        <end position="267"/>
    </location>
</feature>
<dbReference type="InterPro" id="IPR036427">
    <property type="entry name" value="Bromodomain-like_sf"/>
</dbReference>
<dbReference type="SUPFAM" id="SSF47370">
    <property type="entry name" value="Bromodomain"/>
    <property type="match status" value="1"/>
</dbReference>
<dbReference type="OrthoDB" id="21449at2759"/>
<protein>
    <recommendedName>
        <fullName evidence="4">Bromo domain-containing protein</fullName>
    </recommendedName>
</protein>
<dbReference type="EMBL" id="KN832078">
    <property type="protein sequence ID" value="KIN95045.1"/>
    <property type="molecule type" value="Genomic_DNA"/>
</dbReference>
<evidence type="ECO:0000313" key="6">
    <source>
        <dbReference type="Proteomes" id="UP000054217"/>
    </source>
</evidence>
<dbReference type="Pfam" id="PF00439">
    <property type="entry name" value="Bromodomain"/>
    <property type="match status" value="1"/>
</dbReference>
<feature type="compositionally biased region" description="Low complexity" evidence="3">
    <location>
        <begin position="219"/>
        <end position="232"/>
    </location>
</feature>
<evidence type="ECO:0000313" key="5">
    <source>
        <dbReference type="EMBL" id="KIN95045.1"/>
    </source>
</evidence>
<dbReference type="HOGENOM" id="CLU_017445_0_0_1"/>
<sequence>MSDGIDLLGEHENQASTSQSGLENRLNGHSHSGITLVLPSLKALKAAKAGKKSNLKSIPQNQDGDVKKAPRPVKLKPLREVLSKLIVQIKKKDDYAFFIHPVDPDKVPGYTDVIKNPMDFGTMTTKVERGKYRSLEEFSTDFRLVINNAKIFNAPGSIYYNEAERIESWGLEHISKASAHVIEYETNWNVEIENDDDGTPVNVDEEDTSTLRDVDGSLPAGSPAPSTTPGPTRRGRGSKKNAPATMSESLDAEGRLPGSKDGVGAFPPGSDWAEMMVALKIKGKRYKTKKERLRFEKEGPPYYPDGSLAYAEMEDPFSVLNVFVPDPPSRPQLSALYPPPPTEGTSYTPQAIRLPSNHPYPHLTTVDTRHTYSPGTKLTAQTVRPINKRKHWTIVRHSATRSRLKDTDQEEHTASASKTSREALPADWGTFAELLGSLAADPASRANTCANEQNLLAALRSSVSSRQIPHSSPPSSSPWPSTDTSVSQTESDFWTDATVRNGWDYLLDVVYGGVDGFAYVRSLAEFLRRPPEVEVCLDASCLLFSLLTQLCYYFLSVC</sequence>
<dbReference type="SMART" id="SM00297">
    <property type="entry name" value="BROMO"/>
    <property type="match status" value="1"/>
</dbReference>
<keyword evidence="6" id="KW-1185">Reference proteome</keyword>
<dbReference type="AlphaFoldDB" id="A0A0C3NH48"/>
<feature type="compositionally biased region" description="Polar residues" evidence="3">
    <location>
        <begin position="14"/>
        <end position="27"/>
    </location>
</feature>
<proteinExistence type="predicted"/>
<dbReference type="InterPro" id="IPR051831">
    <property type="entry name" value="Bromodomain_contain_prot"/>
</dbReference>
<dbReference type="PRINTS" id="PR00503">
    <property type="entry name" value="BROMODOMAIN"/>
</dbReference>
<keyword evidence="1 2" id="KW-0103">Bromodomain</keyword>
<feature type="region of interest" description="Disordered" evidence="3">
    <location>
        <begin position="1"/>
        <end position="27"/>
    </location>
</feature>
<feature type="region of interest" description="Disordered" evidence="3">
    <location>
        <begin position="397"/>
        <end position="422"/>
    </location>
</feature>
<dbReference type="PROSITE" id="PS50014">
    <property type="entry name" value="BROMODOMAIN_2"/>
    <property type="match status" value="1"/>
</dbReference>
<dbReference type="InParanoid" id="A0A0C3NH48"/>
<dbReference type="GO" id="GO:0006325">
    <property type="term" value="P:chromatin organization"/>
    <property type="evidence" value="ECO:0007669"/>
    <property type="project" value="UniProtKB-ARBA"/>
</dbReference>
<reference evidence="6" key="2">
    <citation type="submission" date="2015-01" db="EMBL/GenBank/DDBJ databases">
        <title>Evolutionary Origins and Diversification of the Mycorrhizal Mutualists.</title>
        <authorList>
            <consortium name="DOE Joint Genome Institute"/>
            <consortium name="Mycorrhizal Genomics Consortium"/>
            <person name="Kohler A."/>
            <person name="Kuo A."/>
            <person name="Nagy L.G."/>
            <person name="Floudas D."/>
            <person name="Copeland A."/>
            <person name="Barry K.W."/>
            <person name="Cichocki N."/>
            <person name="Veneault-Fourrey C."/>
            <person name="LaButti K."/>
            <person name="Lindquist E.A."/>
            <person name="Lipzen A."/>
            <person name="Lundell T."/>
            <person name="Morin E."/>
            <person name="Murat C."/>
            <person name="Riley R."/>
            <person name="Ohm R."/>
            <person name="Sun H."/>
            <person name="Tunlid A."/>
            <person name="Henrissat B."/>
            <person name="Grigoriev I.V."/>
            <person name="Hibbett D.S."/>
            <person name="Martin F."/>
        </authorList>
    </citation>
    <scope>NUCLEOTIDE SEQUENCE [LARGE SCALE GENOMIC DNA]</scope>
    <source>
        <strain evidence="6">Marx 270</strain>
    </source>
</reference>
<dbReference type="PANTHER" id="PTHR22881">
    <property type="entry name" value="BROMODOMAIN CONTAINING PROTEIN"/>
    <property type="match status" value="1"/>
</dbReference>
<gene>
    <name evidence="5" type="ORF">M404DRAFT_166870</name>
</gene>
<feature type="compositionally biased region" description="Basic and acidic residues" evidence="3">
    <location>
        <begin position="403"/>
        <end position="413"/>
    </location>
</feature>
<organism evidence="5 6">
    <name type="scientific">Pisolithus tinctorius Marx 270</name>
    <dbReference type="NCBI Taxonomy" id="870435"/>
    <lineage>
        <taxon>Eukaryota</taxon>
        <taxon>Fungi</taxon>
        <taxon>Dikarya</taxon>
        <taxon>Basidiomycota</taxon>
        <taxon>Agaricomycotina</taxon>
        <taxon>Agaricomycetes</taxon>
        <taxon>Agaricomycetidae</taxon>
        <taxon>Boletales</taxon>
        <taxon>Sclerodermatineae</taxon>
        <taxon>Pisolithaceae</taxon>
        <taxon>Pisolithus</taxon>
    </lineage>
</organism>
<evidence type="ECO:0000259" key="4">
    <source>
        <dbReference type="PROSITE" id="PS50014"/>
    </source>
</evidence>
<dbReference type="GO" id="GO:0006357">
    <property type="term" value="P:regulation of transcription by RNA polymerase II"/>
    <property type="evidence" value="ECO:0007669"/>
    <property type="project" value="TreeGrafter"/>
</dbReference>